<accession>A0AAN7T4M2</accession>
<name>A0AAN7T4M2_9EURO</name>
<dbReference type="PANTHER" id="PTHR43040">
    <property type="entry name" value="RIBONUCLEASE D"/>
    <property type="match status" value="1"/>
</dbReference>
<evidence type="ECO:0000313" key="2">
    <source>
        <dbReference type="EMBL" id="KAK5088413.1"/>
    </source>
</evidence>
<reference evidence="2 3" key="1">
    <citation type="submission" date="2023-08" db="EMBL/GenBank/DDBJ databases">
        <title>Black Yeasts Isolated from many extreme environments.</title>
        <authorList>
            <person name="Coleine C."/>
            <person name="Stajich J.E."/>
            <person name="Selbmann L."/>
        </authorList>
    </citation>
    <scope>NUCLEOTIDE SEQUENCE [LARGE SCALE GENOMIC DNA]</scope>
    <source>
        <strain evidence="2 3">CCFEE 5910</strain>
    </source>
</reference>
<comment type="caution">
    <text evidence="2">The sequence shown here is derived from an EMBL/GenBank/DDBJ whole genome shotgun (WGS) entry which is preliminary data.</text>
</comment>
<feature type="domain" description="3'-5' exonuclease" evidence="1">
    <location>
        <begin position="129"/>
        <end position="329"/>
    </location>
</feature>
<dbReference type="AlphaFoldDB" id="A0AAN7T4M2"/>
<keyword evidence="3" id="KW-1185">Reference proteome</keyword>
<dbReference type="Pfam" id="PF01612">
    <property type="entry name" value="DNA_pol_A_exo1"/>
    <property type="match status" value="1"/>
</dbReference>
<dbReference type="Proteomes" id="UP001309876">
    <property type="component" value="Unassembled WGS sequence"/>
</dbReference>
<dbReference type="InterPro" id="IPR036397">
    <property type="entry name" value="RNaseH_sf"/>
</dbReference>
<dbReference type="InterPro" id="IPR012337">
    <property type="entry name" value="RNaseH-like_sf"/>
</dbReference>
<dbReference type="GO" id="GO:0003676">
    <property type="term" value="F:nucleic acid binding"/>
    <property type="evidence" value="ECO:0007669"/>
    <property type="project" value="InterPro"/>
</dbReference>
<dbReference type="Gene3D" id="3.30.420.10">
    <property type="entry name" value="Ribonuclease H-like superfamily/Ribonuclease H"/>
    <property type="match status" value="1"/>
</dbReference>
<dbReference type="GO" id="GO:0008408">
    <property type="term" value="F:3'-5' exonuclease activity"/>
    <property type="evidence" value="ECO:0007669"/>
    <property type="project" value="InterPro"/>
</dbReference>
<evidence type="ECO:0000313" key="3">
    <source>
        <dbReference type="Proteomes" id="UP001309876"/>
    </source>
</evidence>
<protein>
    <recommendedName>
        <fullName evidence="1">3'-5' exonuclease domain-containing protein</fullName>
    </recommendedName>
</protein>
<dbReference type="SUPFAM" id="SSF53098">
    <property type="entry name" value="Ribonuclease H-like"/>
    <property type="match status" value="1"/>
</dbReference>
<gene>
    <name evidence="2" type="ORF">LTR05_002631</name>
</gene>
<dbReference type="SMART" id="SM00474">
    <property type="entry name" value="35EXOc"/>
    <property type="match status" value="1"/>
</dbReference>
<proteinExistence type="predicted"/>
<dbReference type="GO" id="GO:0006139">
    <property type="term" value="P:nucleobase-containing compound metabolic process"/>
    <property type="evidence" value="ECO:0007669"/>
    <property type="project" value="InterPro"/>
</dbReference>
<organism evidence="2 3">
    <name type="scientific">Lithohypha guttulata</name>
    <dbReference type="NCBI Taxonomy" id="1690604"/>
    <lineage>
        <taxon>Eukaryota</taxon>
        <taxon>Fungi</taxon>
        <taxon>Dikarya</taxon>
        <taxon>Ascomycota</taxon>
        <taxon>Pezizomycotina</taxon>
        <taxon>Eurotiomycetes</taxon>
        <taxon>Chaetothyriomycetidae</taxon>
        <taxon>Chaetothyriales</taxon>
        <taxon>Trichomeriaceae</taxon>
        <taxon>Lithohypha</taxon>
    </lineage>
</organism>
<dbReference type="InterPro" id="IPR002562">
    <property type="entry name" value="3'-5'_exonuclease_dom"/>
</dbReference>
<sequence length="384" mass="44780">MQDDCDCGDDTCAVCDQPESFCSCPRCHICGEEGYYYLTPGRLLQQVDTLGIEYDNWSPRPVVVYSNFEEHYLFAIRKPFIIYQDIKNKIKSVLESQLDVLRSSRLYKGIIKSINTVKFLRELEHEASHTNVTTKNGVRKMLTELVKLPADGQSMVLSFDCEGDNLGRNGTTCYLQIRDNVAERIYLVDLLTLGQKAWSTPAQGSATTLQDIFQNPKLVKLIFDVRSDSDALYNHYGIKLAGVLDVQYLKMLCYRYYCDRRPGYNRTMIDSDCLDNDQETEFARYKQYPFGRDYSRFMDRPLPPILKLYAVNDVRFLHVLAAHLKEHLTAKGLDFAYEWTDKEIKWTWEEDYYEDHYPTDDDPYARACTKDSFSRCWKERINTT</sequence>
<dbReference type="PANTHER" id="PTHR43040:SF1">
    <property type="entry name" value="RIBONUCLEASE D"/>
    <property type="match status" value="1"/>
</dbReference>
<evidence type="ECO:0000259" key="1">
    <source>
        <dbReference type="SMART" id="SM00474"/>
    </source>
</evidence>
<dbReference type="EMBL" id="JAVRRJ010000002">
    <property type="protein sequence ID" value="KAK5088413.1"/>
    <property type="molecule type" value="Genomic_DNA"/>
</dbReference>